<evidence type="ECO:0000313" key="2">
    <source>
        <dbReference type="Proteomes" id="UP000177707"/>
    </source>
</evidence>
<dbReference type="EMBL" id="MHWB01000010">
    <property type="protein sequence ID" value="OHB01780.1"/>
    <property type="molecule type" value="Genomic_DNA"/>
</dbReference>
<dbReference type="Proteomes" id="UP000177707">
    <property type="component" value="Unassembled WGS sequence"/>
</dbReference>
<gene>
    <name evidence="1" type="ORF">A3A96_04475</name>
</gene>
<protein>
    <submittedName>
        <fullName evidence="1">Uncharacterized protein</fullName>
    </submittedName>
</protein>
<accession>A0A1G2TYS3</accession>
<organism evidence="1 2">
    <name type="scientific">Candidatus Zambryskibacteria bacterium RIFCSPLOWO2_01_FULL_39_39</name>
    <dbReference type="NCBI Taxonomy" id="1802758"/>
    <lineage>
        <taxon>Bacteria</taxon>
        <taxon>Candidatus Zambryskiibacteriota</taxon>
    </lineage>
</organism>
<dbReference type="AlphaFoldDB" id="A0A1G2TYS3"/>
<name>A0A1G2TYS3_9BACT</name>
<evidence type="ECO:0000313" key="1">
    <source>
        <dbReference type="EMBL" id="OHB01780.1"/>
    </source>
</evidence>
<sequence>MSQAISGGQARSLVASFLVDTPWDEIPMDVQPFIEMPAEKRGQAFAAFIRNNFSLIIGELKSLAIDRSKPFNPTKFIGSGVTIWRGPAIGAGLEGKEEQTCQSLDMTEIFLTNLRFEHMLQEGESTITGEEKLKRHLADKYILLDAKIGQTLYEEPGQVTLEWIYRTFGVTWVEFPGTTLRVSDGRRCFLYLYRDGDGRWNRNYNWLDNERDAQNVSVVFATLFISLPLWWESFVL</sequence>
<reference evidence="1 2" key="1">
    <citation type="journal article" date="2016" name="Nat. Commun.">
        <title>Thousands of microbial genomes shed light on interconnected biogeochemical processes in an aquifer system.</title>
        <authorList>
            <person name="Anantharaman K."/>
            <person name="Brown C.T."/>
            <person name="Hug L.A."/>
            <person name="Sharon I."/>
            <person name="Castelle C.J."/>
            <person name="Probst A.J."/>
            <person name="Thomas B.C."/>
            <person name="Singh A."/>
            <person name="Wilkins M.J."/>
            <person name="Karaoz U."/>
            <person name="Brodie E.L."/>
            <person name="Williams K.H."/>
            <person name="Hubbard S.S."/>
            <person name="Banfield J.F."/>
        </authorList>
    </citation>
    <scope>NUCLEOTIDE SEQUENCE [LARGE SCALE GENOMIC DNA]</scope>
</reference>
<proteinExistence type="predicted"/>
<comment type="caution">
    <text evidence="1">The sequence shown here is derived from an EMBL/GenBank/DDBJ whole genome shotgun (WGS) entry which is preliminary data.</text>
</comment>
<dbReference type="STRING" id="1802758.A3A96_04475"/>